<evidence type="ECO:0000256" key="3">
    <source>
        <dbReference type="ARBA" id="ARBA00004496"/>
    </source>
</evidence>
<dbReference type="InterPro" id="IPR038765">
    <property type="entry name" value="Papain-like_cys_pep_sf"/>
</dbReference>
<keyword evidence="8" id="KW-0479">Metal-binding</keyword>
<dbReference type="InterPro" id="IPR050883">
    <property type="entry name" value="PNGase"/>
</dbReference>
<comment type="subcellular location">
    <subcellularLocation>
        <location evidence="3">Cytoplasm</location>
    </subcellularLocation>
</comment>
<evidence type="ECO:0000256" key="4">
    <source>
        <dbReference type="ARBA" id="ARBA00009390"/>
    </source>
</evidence>
<dbReference type="PROSITE" id="PS51398">
    <property type="entry name" value="PAW"/>
    <property type="match status" value="1"/>
</dbReference>
<proteinExistence type="inferred from homology"/>
<dbReference type="SUPFAM" id="SSF143503">
    <property type="entry name" value="PUG domain-like"/>
    <property type="match status" value="1"/>
</dbReference>
<comment type="catalytic activity">
    <reaction evidence="1">
        <text>Hydrolysis of an N(4)-(acetyl-beta-D-glucosaminyl)asparagine residue in which the glucosamine residue may be further glycosylated, to yield a (substituted) N-acetyl-beta-D-glucosaminylamine and a peptide containing an aspartate residue.</text>
        <dbReference type="EC" id="3.5.1.52"/>
    </reaction>
</comment>
<comment type="cofactor">
    <cofactor evidence="2">
        <name>Zn(2+)</name>
        <dbReference type="ChEBI" id="CHEBI:29105"/>
    </cofactor>
</comment>
<dbReference type="PANTHER" id="PTHR12143:SF19">
    <property type="entry name" value="PEPTIDE-N(4)-(N-ACETYL-BETA-GLUCOSAMINYL)ASPARAGINE AMIDASE"/>
    <property type="match status" value="1"/>
</dbReference>
<evidence type="ECO:0000256" key="13">
    <source>
        <dbReference type="PROSITE-ProRule" id="PRU00731"/>
    </source>
</evidence>
<sequence length="688" mass="78485">MAALNQALVLALETNNPRESYLVATETLLRLLDNIIREPQNAKYRTVRLENPSIKEKLLSVVGMKQLMLAIGFIEANGTLTVPPNVLLASLRKYREFIHERKELVKNPPKPSAGIDKDASVKAPAPASTGTATAAAVNSKTNGTGTTDIDMASFVPSATSSGEDSRPAADSVTTPAPATPVIKASRPFLARIEFPRVLPPGNSLLQQLELLSDQVMQYEDDLLQASGRSLIPLERLRARAKEKQAQWRRLLQQGAAAQGANATEQEPSAEDLLVEELTAWFRGEFFRWVNAMPCTVCGNEKTQLVQSTVEDGVRVEVYRCCGQLRRFYRYNDVEKLLHTRRGRCGEWANCFTFLCRCLGYEARYVFSTGDHVWTEVWSERRQRWIHVDPCENVLDAPLMYEHGWRKEITFVFAFAHDDVQDVSWRYSNDHTSLVQRRRAVCRESTLLDAVWKLRGKRRAKLSADRVAALRRRTFDECLELLACGQRVPTPGELEGRSSGSLEWRLQRGEQQVNTRYMFIPTADEVQAKQFNIRYCCATDRYERFLKGSSNRVNERITETSHGWESRQYMSRNIFRKEEHDWQMVYLARTEGTEEATIEWYFDFSVQGLRVKQIELRFGQETYESAKVELYFIKADGSRSEALSSLCECGKFTLQARLSGGSSWQHAQLFRQSKASTDECPFEMNVILM</sequence>
<evidence type="ECO:0000256" key="5">
    <source>
        <dbReference type="ARBA" id="ARBA00012158"/>
    </source>
</evidence>
<dbReference type="InterPro" id="IPR038680">
    <property type="entry name" value="PAW_sf"/>
</dbReference>
<dbReference type="PANTHER" id="PTHR12143">
    <property type="entry name" value="PEPTIDE N-GLYCANASE PNGASE -RELATED"/>
    <property type="match status" value="1"/>
</dbReference>
<dbReference type="AlphaFoldDB" id="A0A182FGV6"/>
<dbReference type="VEuPathDB" id="VectorBase:AALB005749"/>
<dbReference type="SUPFAM" id="SSF49785">
    <property type="entry name" value="Galactose-binding domain-like"/>
    <property type="match status" value="1"/>
</dbReference>
<evidence type="ECO:0000256" key="6">
    <source>
        <dbReference type="ARBA" id="ARBA00018546"/>
    </source>
</evidence>
<keyword evidence="14" id="KW-0175">Coiled coil</keyword>
<comment type="similarity">
    <text evidence="4 13">Belongs to the transglutaminase-like superfamily. PNGase family.</text>
</comment>
<feature type="region of interest" description="Disordered" evidence="15">
    <location>
        <begin position="105"/>
        <end position="179"/>
    </location>
</feature>
<evidence type="ECO:0000313" key="17">
    <source>
        <dbReference type="Proteomes" id="UP000069272"/>
    </source>
</evidence>
<dbReference type="GO" id="GO:0000224">
    <property type="term" value="F:peptide-N4-(N-acetyl-beta-glucosaminyl)asparagine amidase activity"/>
    <property type="evidence" value="ECO:0007669"/>
    <property type="project" value="UniProtKB-EC"/>
</dbReference>
<comment type="function">
    <text evidence="11">Specifically deglycosylates the denatured form of N-linked glycoproteins in the cytoplasm and assists their proteasome-mediated degradation. Cleaves the beta-aspartyl-glucosamine (GlcNAc) of the glycan and the amide side chain of Asn, converting Asn to Asp. Prefers proteins containing high-mannose over those bearing complex type oligosaccharides. Can recognize misfolded proteins in the endoplasmic reticulum that are exported to the cytosol to be destroyed and deglycosylate them, while it has no activity toward native proteins. Deglycosylation is a prerequisite for subsequent proteasome-mediated degradation of some, but not all, misfolded glycoproteins.</text>
</comment>
<dbReference type="InterPro" id="IPR018997">
    <property type="entry name" value="PUB_domain"/>
</dbReference>
<evidence type="ECO:0000256" key="15">
    <source>
        <dbReference type="SAM" id="MobiDB-lite"/>
    </source>
</evidence>
<dbReference type="SMART" id="SM00580">
    <property type="entry name" value="PUG"/>
    <property type="match status" value="1"/>
</dbReference>
<evidence type="ECO:0000256" key="10">
    <source>
        <dbReference type="ARBA" id="ARBA00022833"/>
    </source>
</evidence>
<protein>
    <recommendedName>
        <fullName evidence="6">Peptide-N(4)-(N-acetyl-beta-glucosaminyl)asparagine amidase</fullName>
        <ecNumber evidence="5">3.5.1.52</ecNumber>
    </recommendedName>
    <alternativeName>
        <fullName evidence="12">Peptide:N-glycanase</fullName>
    </alternativeName>
</protein>
<dbReference type="EC" id="3.5.1.52" evidence="5"/>
<dbReference type="GO" id="GO:0005829">
    <property type="term" value="C:cytosol"/>
    <property type="evidence" value="ECO:0007669"/>
    <property type="project" value="TreeGrafter"/>
</dbReference>
<evidence type="ECO:0000256" key="8">
    <source>
        <dbReference type="ARBA" id="ARBA00022723"/>
    </source>
</evidence>
<dbReference type="InterPro" id="IPR008979">
    <property type="entry name" value="Galactose-bd-like_sf"/>
</dbReference>
<evidence type="ECO:0000256" key="7">
    <source>
        <dbReference type="ARBA" id="ARBA00022490"/>
    </source>
</evidence>
<feature type="coiled-coil region" evidence="14">
    <location>
        <begin position="208"/>
        <end position="253"/>
    </location>
</feature>
<dbReference type="CDD" id="cd09212">
    <property type="entry name" value="PUB"/>
    <property type="match status" value="1"/>
</dbReference>
<dbReference type="GO" id="GO:0046872">
    <property type="term" value="F:metal ion binding"/>
    <property type="evidence" value="ECO:0007669"/>
    <property type="project" value="UniProtKB-KW"/>
</dbReference>
<dbReference type="Gene3D" id="3.10.620.30">
    <property type="match status" value="1"/>
</dbReference>
<evidence type="ECO:0000256" key="11">
    <source>
        <dbReference type="ARBA" id="ARBA00024870"/>
    </source>
</evidence>
<dbReference type="InterPro" id="IPR006588">
    <property type="entry name" value="Peptide_N_glycanase_PAW_dom"/>
</dbReference>
<dbReference type="Gene3D" id="1.20.58.2190">
    <property type="match status" value="1"/>
</dbReference>
<dbReference type="VEuPathDB" id="VectorBase:AALB20_038270"/>
<reference evidence="16 17" key="1">
    <citation type="journal article" date="2017" name="G3 (Bethesda)">
        <title>The Physical Genome Mapping of Anopheles albimanus Corrected Scaffold Misassemblies and Identified Interarm Rearrangements in Genus Anopheles.</title>
        <authorList>
            <person name="Artemov G.N."/>
            <person name="Peery A.N."/>
            <person name="Jiang X."/>
            <person name="Tu Z."/>
            <person name="Stegniy V.N."/>
            <person name="Sharakhova M.V."/>
            <person name="Sharakhov I.V."/>
        </authorList>
    </citation>
    <scope>NUCLEOTIDE SEQUENCE [LARGE SCALE GENOMIC DNA]</scope>
    <source>
        <strain evidence="16 17">ALBI9_A</strain>
    </source>
</reference>
<dbReference type="SMART" id="SM00613">
    <property type="entry name" value="PAW"/>
    <property type="match status" value="1"/>
</dbReference>
<dbReference type="InterPro" id="IPR036339">
    <property type="entry name" value="PUB-like_dom_sf"/>
</dbReference>
<dbReference type="EnsemblMetazoa" id="AALB005749-RA">
    <property type="protein sequence ID" value="AALB005749-PA"/>
    <property type="gene ID" value="AALB005749"/>
</dbReference>
<feature type="compositionally biased region" description="Polar residues" evidence="15">
    <location>
        <begin position="138"/>
        <end position="147"/>
    </location>
</feature>
<evidence type="ECO:0000256" key="9">
    <source>
        <dbReference type="ARBA" id="ARBA00022801"/>
    </source>
</evidence>
<evidence type="ECO:0000256" key="2">
    <source>
        <dbReference type="ARBA" id="ARBA00001947"/>
    </source>
</evidence>
<dbReference type="GO" id="GO:0006516">
    <property type="term" value="P:glycoprotein catabolic process"/>
    <property type="evidence" value="ECO:0007669"/>
    <property type="project" value="InterPro"/>
</dbReference>
<dbReference type="GO" id="GO:0005634">
    <property type="term" value="C:nucleus"/>
    <property type="evidence" value="ECO:0007669"/>
    <property type="project" value="TreeGrafter"/>
</dbReference>
<dbReference type="FunFam" id="2.60.120.1020:FF:000001">
    <property type="entry name" value="Peptide-N(4)-(N-acetyl-beta-glucosaminyl)asparagine amidase"/>
    <property type="match status" value="1"/>
</dbReference>
<evidence type="ECO:0000256" key="12">
    <source>
        <dbReference type="ARBA" id="ARBA00032901"/>
    </source>
</evidence>
<keyword evidence="17" id="KW-1185">Reference proteome</keyword>
<dbReference type="Gene3D" id="2.20.25.10">
    <property type="match status" value="1"/>
</dbReference>
<feature type="compositionally biased region" description="Low complexity" evidence="15">
    <location>
        <begin position="123"/>
        <end position="136"/>
    </location>
</feature>
<dbReference type="SMART" id="SM00460">
    <property type="entry name" value="TGc"/>
    <property type="match status" value="1"/>
</dbReference>
<dbReference type="InterPro" id="IPR002931">
    <property type="entry name" value="Transglutaminase-like"/>
</dbReference>
<dbReference type="SUPFAM" id="SSF54001">
    <property type="entry name" value="Cysteine proteinases"/>
    <property type="match status" value="1"/>
</dbReference>
<name>A0A182FGV6_ANOAL</name>
<dbReference type="Pfam" id="PF04721">
    <property type="entry name" value="PAW"/>
    <property type="match status" value="1"/>
</dbReference>
<dbReference type="Gene3D" id="2.60.120.1020">
    <property type="entry name" value="Peptide N glycanase, PAW domain"/>
    <property type="match status" value="1"/>
</dbReference>
<reference evidence="16" key="2">
    <citation type="submission" date="2022-08" db="UniProtKB">
        <authorList>
            <consortium name="EnsemblMetazoa"/>
        </authorList>
    </citation>
    <scope>IDENTIFICATION</scope>
    <source>
        <strain evidence="16">STECLA/ALBI9_A</strain>
    </source>
</reference>
<keyword evidence="10" id="KW-0862">Zinc</keyword>
<dbReference type="Proteomes" id="UP000069272">
    <property type="component" value="Chromosome 3L"/>
</dbReference>
<keyword evidence="7" id="KW-0963">Cytoplasm</keyword>
<evidence type="ECO:0000256" key="14">
    <source>
        <dbReference type="SAM" id="Coils"/>
    </source>
</evidence>
<evidence type="ECO:0000256" key="1">
    <source>
        <dbReference type="ARBA" id="ARBA00001650"/>
    </source>
</evidence>
<dbReference type="Pfam" id="PF01841">
    <property type="entry name" value="Transglut_core"/>
    <property type="match status" value="1"/>
</dbReference>
<accession>A0A182FGV6</accession>
<keyword evidence="9" id="KW-0378">Hydrolase</keyword>
<evidence type="ECO:0000313" key="16">
    <source>
        <dbReference type="EnsemblMetazoa" id="AALB005749-PA"/>
    </source>
</evidence>
<organism evidence="16 17">
    <name type="scientific">Anopheles albimanus</name>
    <name type="common">New world malaria mosquito</name>
    <dbReference type="NCBI Taxonomy" id="7167"/>
    <lineage>
        <taxon>Eukaryota</taxon>
        <taxon>Metazoa</taxon>
        <taxon>Ecdysozoa</taxon>
        <taxon>Arthropoda</taxon>
        <taxon>Hexapoda</taxon>
        <taxon>Insecta</taxon>
        <taxon>Pterygota</taxon>
        <taxon>Neoptera</taxon>
        <taxon>Endopterygota</taxon>
        <taxon>Diptera</taxon>
        <taxon>Nematocera</taxon>
        <taxon>Culicoidea</taxon>
        <taxon>Culicidae</taxon>
        <taxon>Anophelinae</taxon>
        <taxon>Anopheles</taxon>
    </lineage>
</organism>
<dbReference type="STRING" id="7167.A0A182FGV6"/>
<dbReference type="Pfam" id="PF09409">
    <property type="entry name" value="PUB"/>
    <property type="match status" value="1"/>
</dbReference>